<dbReference type="InterPro" id="IPR036098">
    <property type="entry name" value="Thymidylate_synthase_ThyX_sf"/>
</dbReference>
<accession>A0AAP9LWF7</accession>
<dbReference type="GO" id="GO:0050797">
    <property type="term" value="F:thymidylate synthase (FAD) activity"/>
    <property type="evidence" value="ECO:0007669"/>
    <property type="project" value="InterPro"/>
</dbReference>
<dbReference type="GO" id="GO:0006231">
    <property type="term" value="P:dTMP biosynthetic process"/>
    <property type="evidence" value="ECO:0007669"/>
    <property type="project" value="InterPro"/>
</dbReference>
<dbReference type="Proteomes" id="UP000501069">
    <property type="component" value="Chromosome"/>
</dbReference>
<name>A0AAP9LWF7_9FIRM</name>
<organism evidence="1 2">
    <name type="scientific">Enterocloster clostridioformis</name>
    <dbReference type="NCBI Taxonomy" id="1531"/>
    <lineage>
        <taxon>Bacteria</taxon>
        <taxon>Bacillati</taxon>
        <taxon>Bacillota</taxon>
        <taxon>Clostridia</taxon>
        <taxon>Lachnospirales</taxon>
        <taxon>Lachnospiraceae</taxon>
        <taxon>Enterocloster</taxon>
    </lineage>
</organism>
<proteinExistence type="predicted"/>
<dbReference type="RefSeq" id="WP_002588678.1">
    <property type="nucleotide sequence ID" value="NZ_CABKQO010000001.1"/>
</dbReference>
<evidence type="ECO:0000313" key="2">
    <source>
        <dbReference type="Proteomes" id="UP000501069"/>
    </source>
</evidence>
<dbReference type="GeneID" id="57959658"/>
<dbReference type="EMBL" id="CP050964">
    <property type="protein sequence ID" value="QIX89221.1"/>
    <property type="molecule type" value="Genomic_DNA"/>
</dbReference>
<dbReference type="GO" id="GO:0050660">
    <property type="term" value="F:flavin adenine dinucleotide binding"/>
    <property type="evidence" value="ECO:0007669"/>
    <property type="project" value="InterPro"/>
</dbReference>
<reference evidence="1 2" key="1">
    <citation type="submission" date="2019-11" db="EMBL/GenBank/DDBJ databases">
        <title>FDA dAtabase for Regulatory Grade micrObial Sequences (FDA-ARGOS): Supporting development and validation of Infectious Disease Dx tests.</title>
        <authorList>
            <person name="Turner S."/>
            <person name="Byrd R."/>
            <person name="Tallon L."/>
            <person name="Sadzewicz L."/>
            <person name="Vavikolanu K."/>
            <person name="Mehta A."/>
            <person name="Aluvathingal J."/>
            <person name="Nadendla S."/>
            <person name="Myers T."/>
            <person name="Yan Y."/>
            <person name="Sichtig H."/>
        </authorList>
    </citation>
    <scope>NUCLEOTIDE SEQUENCE [LARGE SCALE GENOMIC DNA]</scope>
    <source>
        <strain evidence="1 2">FDAARGOS_739</strain>
    </source>
</reference>
<dbReference type="SUPFAM" id="SSF69796">
    <property type="entry name" value="Thymidylate synthase-complementing protein Thy1"/>
    <property type="match status" value="1"/>
</dbReference>
<evidence type="ECO:0000313" key="1">
    <source>
        <dbReference type="EMBL" id="QIX89221.1"/>
    </source>
</evidence>
<sequence>MKTVFNTILDDWKRVKNHCRTTDNKDFTENSASDIFKKKLLISEHSPIRLLEFDWSWKSIKYWVSTEWSRHKFEKFISSQRDDRLKDETPRDKKTQDALVNFDGYANMQNLIDAWRKRLCFQATREARELAEDFKYELHKTHPLEAGVLVPNCIYRLGCPEFKSCGFYDKFYDWCYEKREIPIGDMTIQERYDLYNEYFYNIKAGE</sequence>
<protein>
    <submittedName>
        <fullName evidence="1">Uncharacterized protein</fullName>
    </submittedName>
</protein>
<gene>
    <name evidence="1" type="ORF">FOC47_00650</name>
</gene>
<dbReference type="AlphaFoldDB" id="A0AAP9LWF7"/>